<comment type="caution">
    <text evidence="10">The sequence shown here is derived from an EMBL/GenBank/DDBJ whole genome shotgun (WGS) entry which is preliminary data.</text>
</comment>
<evidence type="ECO:0000256" key="6">
    <source>
        <dbReference type="ARBA" id="ARBA00023012"/>
    </source>
</evidence>
<dbReference type="InterPro" id="IPR005467">
    <property type="entry name" value="His_kinase_dom"/>
</dbReference>
<dbReference type="SMART" id="SM00387">
    <property type="entry name" value="HATPase_c"/>
    <property type="match status" value="1"/>
</dbReference>
<comment type="catalytic activity">
    <reaction evidence="1 7">
        <text>ATP + protein L-histidine = ADP + protein N-phospho-L-histidine.</text>
        <dbReference type="EC" id="2.7.13.3"/>
    </reaction>
</comment>
<evidence type="ECO:0000256" key="7">
    <source>
        <dbReference type="PIRNR" id="PIRNR003169"/>
    </source>
</evidence>
<keyword evidence="4 7" id="KW-0418">Kinase</keyword>
<evidence type="ECO:0000256" key="5">
    <source>
        <dbReference type="ARBA" id="ARBA00022840"/>
    </source>
</evidence>
<reference evidence="10 11" key="1">
    <citation type="submission" date="2022-11" db="EMBL/GenBank/DDBJ databases">
        <title>Study of microbial diversity in lake waters.</title>
        <authorList>
            <person name="Zhang J."/>
        </authorList>
    </citation>
    <scope>NUCLEOTIDE SEQUENCE [LARGE SCALE GENOMIC DNA]</scope>
    <source>
        <strain evidence="10 11">DT12</strain>
    </source>
</reference>
<name>A0ABT3WXU2_9BACL</name>
<evidence type="ECO:0000259" key="9">
    <source>
        <dbReference type="PROSITE" id="PS50109"/>
    </source>
</evidence>
<evidence type="ECO:0000313" key="11">
    <source>
        <dbReference type="Proteomes" id="UP001208017"/>
    </source>
</evidence>
<keyword evidence="8" id="KW-0175">Coiled coil</keyword>
<accession>A0ABT3WXU2</accession>
<dbReference type="InterPro" id="IPR008595">
    <property type="entry name" value="DegS"/>
</dbReference>
<evidence type="ECO:0000256" key="1">
    <source>
        <dbReference type="ARBA" id="ARBA00000085"/>
    </source>
</evidence>
<dbReference type="PIRSF" id="PIRSF003169">
    <property type="entry name" value="STHK_DegS"/>
    <property type="match status" value="1"/>
</dbReference>
<dbReference type="EC" id="2.7.13.3" evidence="7"/>
<sequence>MAAENNSKLLDNAIQATLEAIEDGKHQVYEIAESARKEGQALRDELTALQKLVHETISEVDRLEARYRLARKKLADVSRDFDKYTEDAIKQAYDDAHYLQTQVMVTREREQQLRTRRDDLDRRLRNLEQTIARAESLITQLDVAFSYLSGDLQHLGTALKNAEQRQYLGIRVILAQEEERKRVAREIHDGPAQMMANVVLRAEICEKMLDRDVAKVRTELRDLKEMVRASLAEVRQIIFGLRPMALDDLGIVPTLRRYLADFQEKNKIISELKVFGREKRFNSGLEVAIFRSVQEALNNVTKHAKARVATVKLELAEDHILVHIDDDGVGFAVEDAMVSREDGHFGLLGIQERIQLLDGKVEIKSAPKMGTRIMISLPIRE</sequence>
<dbReference type="Gene3D" id="3.30.565.10">
    <property type="entry name" value="Histidine kinase-like ATPase, C-terminal domain"/>
    <property type="match status" value="1"/>
</dbReference>
<evidence type="ECO:0000256" key="3">
    <source>
        <dbReference type="ARBA" id="ARBA00022741"/>
    </source>
</evidence>
<dbReference type="Gene3D" id="1.20.5.1930">
    <property type="match status" value="1"/>
</dbReference>
<dbReference type="Proteomes" id="UP001208017">
    <property type="component" value="Unassembled WGS sequence"/>
</dbReference>
<dbReference type="InterPro" id="IPR016381">
    <property type="entry name" value="Sig_transdc_His_kinase_DegS"/>
</dbReference>
<keyword evidence="2 7" id="KW-0808">Transferase</keyword>
<dbReference type="RefSeq" id="WP_267150733.1">
    <property type="nucleotide sequence ID" value="NZ_JAPMLT010000002.1"/>
</dbReference>
<dbReference type="PANTHER" id="PTHR24421:SF55">
    <property type="entry name" value="SENSOR HISTIDINE KINASE YDFH"/>
    <property type="match status" value="1"/>
</dbReference>
<keyword evidence="7" id="KW-0963">Cytoplasm</keyword>
<dbReference type="PROSITE" id="PS50109">
    <property type="entry name" value="HIS_KIN"/>
    <property type="match status" value="1"/>
</dbReference>
<evidence type="ECO:0000256" key="8">
    <source>
        <dbReference type="SAM" id="Coils"/>
    </source>
</evidence>
<evidence type="ECO:0000256" key="2">
    <source>
        <dbReference type="ARBA" id="ARBA00022679"/>
    </source>
</evidence>
<feature type="coiled-coil region" evidence="8">
    <location>
        <begin position="32"/>
        <end position="80"/>
    </location>
</feature>
<dbReference type="PANTHER" id="PTHR24421">
    <property type="entry name" value="NITRATE/NITRITE SENSOR PROTEIN NARX-RELATED"/>
    <property type="match status" value="1"/>
</dbReference>
<gene>
    <name evidence="10" type="ORF">OS242_05920</name>
</gene>
<dbReference type="GO" id="GO:0016301">
    <property type="term" value="F:kinase activity"/>
    <property type="evidence" value="ECO:0007669"/>
    <property type="project" value="UniProtKB-KW"/>
</dbReference>
<evidence type="ECO:0000256" key="4">
    <source>
        <dbReference type="ARBA" id="ARBA00022777"/>
    </source>
</evidence>
<dbReference type="Pfam" id="PF05384">
    <property type="entry name" value="DegS"/>
    <property type="match status" value="1"/>
</dbReference>
<dbReference type="EC" id="3.1.3.-" evidence="7"/>
<feature type="coiled-coil region" evidence="8">
    <location>
        <begin position="110"/>
        <end position="144"/>
    </location>
</feature>
<keyword evidence="3 7" id="KW-0547">Nucleotide-binding</keyword>
<comment type="subcellular location">
    <subcellularLocation>
        <location evidence="7">Cytoplasm</location>
    </subcellularLocation>
</comment>
<dbReference type="EMBL" id="JAPMLT010000002">
    <property type="protein sequence ID" value="MCX7569492.1"/>
    <property type="molecule type" value="Genomic_DNA"/>
</dbReference>
<keyword evidence="5 7" id="KW-0067">ATP-binding</keyword>
<keyword evidence="7" id="KW-0378">Hydrolase</keyword>
<dbReference type="Pfam" id="PF07730">
    <property type="entry name" value="HisKA_3"/>
    <property type="match status" value="1"/>
</dbReference>
<keyword evidence="11" id="KW-1185">Reference proteome</keyword>
<dbReference type="InterPro" id="IPR011712">
    <property type="entry name" value="Sig_transdc_His_kin_sub3_dim/P"/>
</dbReference>
<dbReference type="InterPro" id="IPR003594">
    <property type="entry name" value="HATPase_dom"/>
</dbReference>
<feature type="domain" description="Histidine kinase" evidence="9">
    <location>
        <begin position="289"/>
        <end position="381"/>
    </location>
</feature>
<comment type="function">
    <text evidence="7">Member of the two-component regulatory system DegS/DegU, which plays an important role in the transition growth phase.</text>
</comment>
<evidence type="ECO:0000313" key="10">
    <source>
        <dbReference type="EMBL" id="MCX7569492.1"/>
    </source>
</evidence>
<organism evidence="10 11">
    <name type="scientific">Tumebacillus lacus</name>
    <dbReference type="NCBI Taxonomy" id="2995335"/>
    <lineage>
        <taxon>Bacteria</taxon>
        <taxon>Bacillati</taxon>
        <taxon>Bacillota</taxon>
        <taxon>Bacilli</taxon>
        <taxon>Bacillales</taxon>
        <taxon>Alicyclobacillaceae</taxon>
        <taxon>Tumebacillus</taxon>
    </lineage>
</organism>
<proteinExistence type="predicted"/>
<protein>
    <recommendedName>
        <fullName evidence="7">Signal transduction histidine-protein kinase/phosphatase DegS</fullName>
        <ecNumber evidence="7">2.7.13.3</ecNumber>
        <ecNumber evidence="7">3.1.3.-</ecNumber>
    </recommendedName>
</protein>
<dbReference type="CDD" id="cd16917">
    <property type="entry name" value="HATPase_UhpB-NarQ-NarX-like"/>
    <property type="match status" value="1"/>
</dbReference>
<keyword evidence="7" id="KW-0904">Protein phosphatase</keyword>
<dbReference type="InterPro" id="IPR050482">
    <property type="entry name" value="Sensor_HK_TwoCompSys"/>
</dbReference>
<keyword evidence="6 7" id="KW-0902">Two-component regulatory system</keyword>
<dbReference type="Pfam" id="PF02518">
    <property type="entry name" value="HATPase_c"/>
    <property type="match status" value="1"/>
</dbReference>
<dbReference type="InterPro" id="IPR036890">
    <property type="entry name" value="HATPase_C_sf"/>
</dbReference>
<dbReference type="SUPFAM" id="SSF55874">
    <property type="entry name" value="ATPase domain of HSP90 chaperone/DNA topoisomerase II/histidine kinase"/>
    <property type="match status" value="1"/>
</dbReference>